<proteinExistence type="predicted"/>
<dbReference type="InterPro" id="IPR000601">
    <property type="entry name" value="PKD_dom"/>
</dbReference>
<dbReference type="Pfam" id="PF00801">
    <property type="entry name" value="PKD"/>
    <property type="match status" value="2"/>
</dbReference>
<reference evidence="2 3" key="1">
    <citation type="submission" date="2020-07" db="EMBL/GenBank/DDBJ databases">
        <title>Sequencing the genomes of 1000 actinobacteria strains.</title>
        <authorList>
            <person name="Klenk H.-P."/>
        </authorList>
    </citation>
    <scope>NUCLEOTIDE SEQUENCE [LARGE SCALE GENOMIC DNA]</scope>
    <source>
        <strain evidence="2 3">DSM 24552</strain>
    </source>
</reference>
<dbReference type="AlphaFoldDB" id="A0A7Y9RQ52"/>
<evidence type="ECO:0000313" key="2">
    <source>
        <dbReference type="EMBL" id="NYG54265.1"/>
    </source>
</evidence>
<dbReference type="CDD" id="cd00146">
    <property type="entry name" value="PKD"/>
    <property type="match status" value="1"/>
</dbReference>
<comment type="caution">
    <text evidence="2">The sequence shown here is derived from an EMBL/GenBank/DDBJ whole genome shotgun (WGS) entry which is preliminary data.</text>
</comment>
<protein>
    <submittedName>
        <fullName evidence="2">PKD repeat protein</fullName>
    </submittedName>
</protein>
<keyword evidence="3" id="KW-1185">Reference proteome</keyword>
<evidence type="ECO:0000313" key="3">
    <source>
        <dbReference type="Proteomes" id="UP000544110"/>
    </source>
</evidence>
<feature type="domain" description="PKD" evidence="1">
    <location>
        <begin position="103"/>
        <end position="159"/>
    </location>
</feature>
<dbReference type="InterPro" id="IPR022409">
    <property type="entry name" value="PKD/Chitinase_dom"/>
</dbReference>
<sequence>MLATCLVGAVLGAVLLAGVLVGVPSAGAGGAAVGVTAGADGGDPGGPQDGAPAAARGPVAGLALLDAHGPGGAPFVGEAFTVQSPDQPTGPRDRGTGWTCTVDAGDGTAADGHWRAKPWSPQAPCARSHTYASPGRHTITLTVTDDLGRSTTSTQEVEVVDRPVEVLGEVAEGSVLPLPVPASGGSWRVVGDAAARCAVEGGEAGDGGGGGPGGAEPVLRCHDDGPARLHLDATDGSESRAVDTAWRNVAPAPGPVRLERWRADGSTVPLRGARTGASAAGGTRAVVVRTGDQVLLRVPHGDPGSAVDPAALGALRGDDVTCRTGFGDGTAAVSAAYGPDCTPTTAWQRPGTFRVTTTATDDDGATSRATSRVRVVLRPVSAAVRGRLDDGSSVSGWARLRRAGTRGVVRLVTAEGRVVRAAGRPRVSVVDGAVTWTTPVRVDGQRGYRASVTVPAGRGRVEVVVWGAAETVLVAGGAREALRAQRRLGR</sequence>
<dbReference type="SUPFAM" id="SSF49299">
    <property type="entry name" value="PKD domain"/>
    <property type="match status" value="2"/>
</dbReference>
<evidence type="ECO:0000259" key="1">
    <source>
        <dbReference type="PROSITE" id="PS50093"/>
    </source>
</evidence>
<dbReference type="Proteomes" id="UP000544110">
    <property type="component" value="Unassembled WGS sequence"/>
</dbReference>
<gene>
    <name evidence="2" type="ORF">BJ989_000569</name>
</gene>
<dbReference type="SMART" id="SM00089">
    <property type="entry name" value="PKD"/>
    <property type="match status" value="2"/>
</dbReference>
<name>A0A7Y9RQ52_9ACTN</name>
<dbReference type="RefSeq" id="WP_179516920.1">
    <property type="nucleotide sequence ID" value="NZ_JACCAC010000001.1"/>
</dbReference>
<dbReference type="GO" id="GO:0005975">
    <property type="term" value="P:carbohydrate metabolic process"/>
    <property type="evidence" value="ECO:0007669"/>
    <property type="project" value="UniProtKB-ARBA"/>
</dbReference>
<feature type="domain" description="PKD" evidence="1">
    <location>
        <begin position="317"/>
        <end position="375"/>
    </location>
</feature>
<dbReference type="InterPro" id="IPR035986">
    <property type="entry name" value="PKD_dom_sf"/>
</dbReference>
<accession>A0A7Y9RQ52</accession>
<dbReference type="PROSITE" id="PS50093">
    <property type="entry name" value="PKD"/>
    <property type="match status" value="2"/>
</dbReference>
<organism evidence="2 3">
    <name type="scientific">Nocardioides perillae</name>
    <dbReference type="NCBI Taxonomy" id="1119534"/>
    <lineage>
        <taxon>Bacteria</taxon>
        <taxon>Bacillati</taxon>
        <taxon>Actinomycetota</taxon>
        <taxon>Actinomycetes</taxon>
        <taxon>Propionibacteriales</taxon>
        <taxon>Nocardioidaceae</taxon>
        <taxon>Nocardioides</taxon>
    </lineage>
</organism>
<dbReference type="Gene3D" id="2.60.40.10">
    <property type="entry name" value="Immunoglobulins"/>
    <property type="match status" value="2"/>
</dbReference>
<dbReference type="InterPro" id="IPR013783">
    <property type="entry name" value="Ig-like_fold"/>
</dbReference>
<dbReference type="EMBL" id="JACCAC010000001">
    <property type="protein sequence ID" value="NYG54265.1"/>
    <property type="molecule type" value="Genomic_DNA"/>
</dbReference>